<feature type="compositionally biased region" description="Low complexity" evidence="1">
    <location>
        <begin position="1"/>
        <end position="13"/>
    </location>
</feature>
<dbReference type="AlphaFoldDB" id="A0A2A6CU09"/>
<feature type="compositionally biased region" description="Gly residues" evidence="1">
    <location>
        <begin position="14"/>
        <end position="31"/>
    </location>
</feature>
<name>A0A2A6CU09_PRIPA</name>
<reference evidence="3" key="1">
    <citation type="journal article" date="2008" name="Nat. Genet.">
        <title>The Pristionchus pacificus genome provides a unique perspective on nematode lifestyle and parasitism.</title>
        <authorList>
            <person name="Dieterich C."/>
            <person name="Clifton S.W."/>
            <person name="Schuster L.N."/>
            <person name="Chinwalla A."/>
            <person name="Delehaunty K."/>
            <person name="Dinkelacker I."/>
            <person name="Fulton L."/>
            <person name="Fulton R."/>
            <person name="Godfrey J."/>
            <person name="Minx P."/>
            <person name="Mitreva M."/>
            <person name="Roeseler W."/>
            <person name="Tian H."/>
            <person name="Witte H."/>
            <person name="Yang S.P."/>
            <person name="Wilson R.K."/>
            <person name="Sommer R.J."/>
        </authorList>
    </citation>
    <scope>NUCLEOTIDE SEQUENCE [LARGE SCALE GENOMIC DNA]</scope>
    <source>
        <strain evidence="3">PS312</strain>
    </source>
</reference>
<gene>
    <name evidence="2" type="primary">WBGene00205833</name>
</gene>
<reference evidence="2" key="2">
    <citation type="submission" date="2022-06" db="UniProtKB">
        <authorList>
            <consortium name="EnsemblMetazoa"/>
        </authorList>
    </citation>
    <scope>IDENTIFICATION</scope>
    <source>
        <strain evidence="2">PS312</strain>
    </source>
</reference>
<feature type="region of interest" description="Disordered" evidence="1">
    <location>
        <begin position="1"/>
        <end position="58"/>
    </location>
</feature>
<dbReference type="EnsemblMetazoa" id="PPA32973.1">
    <property type="protein sequence ID" value="PPA32973.1"/>
    <property type="gene ID" value="WBGene00205833"/>
</dbReference>
<evidence type="ECO:0000313" key="2">
    <source>
        <dbReference type="EnsemblMetazoa" id="PPA32973.1"/>
    </source>
</evidence>
<organism evidence="2 3">
    <name type="scientific">Pristionchus pacificus</name>
    <name type="common">Parasitic nematode worm</name>
    <dbReference type="NCBI Taxonomy" id="54126"/>
    <lineage>
        <taxon>Eukaryota</taxon>
        <taxon>Metazoa</taxon>
        <taxon>Ecdysozoa</taxon>
        <taxon>Nematoda</taxon>
        <taxon>Chromadorea</taxon>
        <taxon>Rhabditida</taxon>
        <taxon>Rhabditina</taxon>
        <taxon>Diplogasteromorpha</taxon>
        <taxon>Diplogasteroidea</taxon>
        <taxon>Neodiplogasteridae</taxon>
        <taxon>Pristionchus</taxon>
    </lineage>
</organism>
<evidence type="ECO:0000256" key="1">
    <source>
        <dbReference type="SAM" id="MobiDB-lite"/>
    </source>
</evidence>
<accession>A0A8R1UIV4</accession>
<evidence type="ECO:0000313" key="3">
    <source>
        <dbReference type="Proteomes" id="UP000005239"/>
    </source>
</evidence>
<proteinExistence type="predicted"/>
<protein>
    <submittedName>
        <fullName evidence="2">Uncharacterized protein</fullName>
    </submittedName>
</protein>
<sequence>MNSRGPGMPCSPCGPGGPGGPSTPGRPGGPAGQIIQAGPSSSRIESHGFMPGDPVAPGSPGYLQSNDLSSMDIWFMCYRFKIIILVGHRTHLAPGIQVGHAGRADRDWTRRHTYTRTTDASLAYRTERMKWGMMMRRKRRSDC</sequence>
<accession>A0A2A6CU09</accession>
<keyword evidence="3" id="KW-1185">Reference proteome</keyword>
<dbReference type="Proteomes" id="UP000005239">
    <property type="component" value="Unassembled WGS sequence"/>
</dbReference>